<reference evidence="2 3" key="1">
    <citation type="journal article" date="2024" name="Front Chem Biol">
        <title>Unveiling the potential of Daldinia eschscholtzii MFLUCC 19-0629 through bioactivity and bioinformatics studies for enhanced sustainable agriculture production.</title>
        <authorList>
            <person name="Brooks S."/>
            <person name="Weaver J.A."/>
            <person name="Klomchit A."/>
            <person name="Alharthi S.A."/>
            <person name="Onlamun T."/>
            <person name="Nurani R."/>
            <person name="Vong T.K."/>
            <person name="Alberti F."/>
            <person name="Greco C."/>
        </authorList>
    </citation>
    <scope>NUCLEOTIDE SEQUENCE [LARGE SCALE GENOMIC DNA]</scope>
    <source>
        <strain evidence="2">MFLUCC 19-0629</strain>
    </source>
</reference>
<dbReference type="AlphaFoldDB" id="A0AAX6N0V7"/>
<feature type="region of interest" description="Disordered" evidence="1">
    <location>
        <begin position="382"/>
        <end position="403"/>
    </location>
</feature>
<name>A0AAX6N0V7_9PEZI</name>
<gene>
    <name evidence="2" type="ORF">Daesc_001296</name>
</gene>
<dbReference type="Proteomes" id="UP001369815">
    <property type="component" value="Unassembled WGS sequence"/>
</dbReference>
<evidence type="ECO:0000313" key="3">
    <source>
        <dbReference type="Proteomes" id="UP001369815"/>
    </source>
</evidence>
<accession>A0AAX6N0V7</accession>
<evidence type="ECO:0000313" key="2">
    <source>
        <dbReference type="EMBL" id="KAK6958495.1"/>
    </source>
</evidence>
<organism evidence="2 3">
    <name type="scientific">Daldinia eschscholtzii</name>
    <dbReference type="NCBI Taxonomy" id="292717"/>
    <lineage>
        <taxon>Eukaryota</taxon>
        <taxon>Fungi</taxon>
        <taxon>Dikarya</taxon>
        <taxon>Ascomycota</taxon>
        <taxon>Pezizomycotina</taxon>
        <taxon>Sordariomycetes</taxon>
        <taxon>Xylariomycetidae</taxon>
        <taxon>Xylariales</taxon>
        <taxon>Hypoxylaceae</taxon>
        <taxon>Daldinia</taxon>
    </lineage>
</organism>
<protein>
    <submittedName>
        <fullName evidence="2">Uncharacterized protein</fullName>
    </submittedName>
</protein>
<evidence type="ECO:0000256" key="1">
    <source>
        <dbReference type="SAM" id="MobiDB-lite"/>
    </source>
</evidence>
<proteinExistence type="predicted"/>
<keyword evidence="3" id="KW-1185">Reference proteome</keyword>
<dbReference type="EMBL" id="JBANMG010000001">
    <property type="protein sequence ID" value="KAK6958495.1"/>
    <property type="molecule type" value="Genomic_DNA"/>
</dbReference>
<sequence length="403" mass="45269">MDSSAPFEKLRDLRDKYPGDELTQNYALTTQIPRRIRMDRRRMKLDFNRDIDEFALDAAIVVARHLLAALADQHRQIKSDNPLARMLWADLSDPEGYEGQEKARMAILKSFRENPKVASISFYALMESDEMLEILWGLPAFQLWHPTVMAKREGSQNWDKANIKNPAVLKKKALIVYDGSGDLGEHISKSFGVFLNGDVVQHWTSNEPVGLRVFYTNTARTAEPKKWRDLREIWVKSHGVKEVEDENGRVTRRYDQTGGPPKRYILLATVYLGAWKGETDRIRLYGADGGYVMLPRDALPYAGIEWSLGNSGDKYLLYYRLATLAPPAGGPGLEFVVHPKSVTQKIARMKAAATMKPEAQAQPETTVPELCTANAGLPLALRTTAPSTSAQPTARGGEYGKYQ</sequence>
<comment type="caution">
    <text evidence="2">The sequence shown here is derived from an EMBL/GenBank/DDBJ whole genome shotgun (WGS) entry which is preliminary data.</text>
</comment>
<feature type="compositionally biased region" description="Low complexity" evidence="1">
    <location>
        <begin position="383"/>
        <end position="394"/>
    </location>
</feature>